<reference evidence="5 6" key="1">
    <citation type="journal article" date="2018" name="Arch. Microbiol.">
        <title>New insights into the metabolic potential of the phototrophic purple bacterium Rhodopila globiformis DSM 161(T) from its draft genome sequence and evidence for a vanadium-dependent nitrogenase.</title>
        <authorList>
            <person name="Imhoff J.F."/>
            <person name="Rahn T."/>
            <person name="Kunzel S."/>
            <person name="Neulinger S.C."/>
        </authorList>
    </citation>
    <scope>NUCLEOTIDE SEQUENCE [LARGE SCALE GENOMIC DNA]</scope>
    <source>
        <strain evidence="5 6">DSM 16996</strain>
    </source>
</reference>
<dbReference type="InterPro" id="IPR027417">
    <property type="entry name" value="P-loop_NTPase"/>
</dbReference>
<dbReference type="GO" id="GO:0032259">
    <property type="term" value="P:methylation"/>
    <property type="evidence" value="ECO:0007669"/>
    <property type="project" value="InterPro"/>
</dbReference>
<evidence type="ECO:0000259" key="4">
    <source>
        <dbReference type="SMART" id="SM00487"/>
    </source>
</evidence>
<dbReference type="InterPro" id="IPR014001">
    <property type="entry name" value="Helicase_ATP-bd"/>
</dbReference>
<dbReference type="GO" id="GO:0008170">
    <property type="term" value="F:N-methyltransferase activity"/>
    <property type="evidence" value="ECO:0007669"/>
    <property type="project" value="InterPro"/>
</dbReference>
<dbReference type="SUPFAM" id="SSF52540">
    <property type="entry name" value="P-loop containing nucleoside triphosphate hydrolases"/>
    <property type="match status" value="2"/>
</dbReference>
<feature type="domain" description="Helicase ATP-binding" evidence="4">
    <location>
        <begin position="865"/>
        <end position="1133"/>
    </location>
</feature>
<organism evidence="5 6">
    <name type="scientific">Rhodoblastus sphagnicola</name>
    <dbReference type="NCBI Taxonomy" id="333368"/>
    <lineage>
        <taxon>Bacteria</taxon>
        <taxon>Pseudomonadati</taxon>
        <taxon>Pseudomonadota</taxon>
        <taxon>Alphaproteobacteria</taxon>
        <taxon>Hyphomicrobiales</taxon>
        <taxon>Rhodoblastaceae</taxon>
        <taxon>Rhodoblastus</taxon>
    </lineage>
</organism>
<evidence type="ECO:0000313" key="5">
    <source>
        <dbReference type="EMBL" id="PPQ28220.1"/>
    </source>
</evidence>
<dbReference type="InterPro" id="IPR003356">
    <property type="entry name" value="DNA_methylase_A-5"/>
</dbReference>
<keyword evidence="6" id="KW-1185">Reference proteome</keyword>
<evidence type="ECO:0000256" key="2">
    <source>
        <dbReference type="ARBA" id="ARBA00022747"/>
    </source>
</evidence>
<sequence>MKKSIDQMTLPLFDTTSLSTGAFGLYSGLSLGEATDVAEPEAEDEATSPAPVTTRARNFRLRGLRPLASDWKSRAADNLAAIRLMQQIEGEARNATPDEQSQLARFISFGAGDLANNLFRRSADDALPKGWETIGQELEQLVSPAELASLARVTQYAHFTPEFIVRAMWKALRRMGFSEGRVLEPGCGSGLFFSLLPEALADKTTLTGVELDPITARITKLLFPNAQIRNEDFTKARLPDAYDLVIGNPPFSTRTVRGSDPVGALNLSLHDYFIARSIERLRPGGVAAFVTSRWTMDKTDATARSFIASMADLLCAVRLPEGAMRAGAGTDVVVDVLIFQKREADQPAKAENWIELDAVLPAEDGENELRINQYFVAHPAMALGKHARTTSAYGPTYTCLPTHANEPALFRRLIEALYIVPPAIYAPRPQLPKELNDLLDLDSETVDVGTAAEGATIKEGSYLVVKNSLAQIVNGRPVPIAIRQGKGTEGIPAKHARIIRGLIQVRDAVREVLRAQAADLPWGVAQVRLRSAYAHFKRDFGPINLTTISETTTAEGEVRETVRRPNLQPFLDDPDVWLVASIEDYDVESGHASQGPIFSQRVLHPPTTPEITSAADALAVVLHETGMVDVDRIAELLGVTRETAIADLGDRIFLDPAASGTKKELWRTADAYLSGDIRKRLAIATEAAIEHPRFQRNVEALKEALPEDLKPSEITARLGAPWIPADVIAKFCEEILGVKTQVYHTVEIACWTITASAFQQNPASTSDWGTLRRHAGELVTDALNSRIPQIYDEFEEDGVKKRVLNAADTEAAKDKLTKIKQAFENWIWTDAERAETLAKLYNERFNNLVPRCFDGSHLTIPGASSVIKFYRHQKRGIWRILSAGSTYLAHAVGAGKTFTLAAAVMEQKRLGLITKPMLTVPGHCLAQAAREFLQLYPTARILVADETNFAKDKRQRFLARAATANWDCIIITHSAFKFIATPAKFEEGLIADQLASYAELISRIDKEDRISIKRLERMKEGIEAKLEALKSRKDDMLTIAELGVDQILVDEMQEFRKLTFTTNQSTLKGIDPDGSQRAWDLYVKTRFLALNRRTERALIAASGTPITNTLGEMYTIQRFFQPDMLEERSIQEFDAWAASFGETTTDLELQPSGLYKPVTRFAEFVNIPELISMFRDFADVVLKSDLRENLKLPRIATGQRQIITAPATTSFKTYQKVLAKRIKAIEGRTGRPKKGDDILLSVITDGRHAAIDLRFTDPDHPNEPENKLNSMIDKVFAIWRDSSERRYLRPDGTSDPIPGATQMIFSDLGTPSVAESRGFSAYLWIRESLIARGVPASEIAFMQDFKRSAAKQRLFNDMNSGRKRILIGSSETMGTGVNAQQRLVALHHLDVPWLPSQVEQREGRIERQGNQNDEIELYAYATRGSVDATGWQTLERKARFIEMAMSGDRSIRRIEDVGAQANQFGLAKAIASGDERLMRKAGVEAEIARLERLRDNHFDEQIMLRGKIDRMRNNAERARLRITQIEADIAKRRSTRGEAFAMTIDERNFTDRKDAGSLLLKHVLKNRAAKGFSPHRIGAIGGFDLRFTKGLFGYPILVLARTGLNETIETDGDLTPLGLVSRIEHVLSRFETDLRDENATIAQADAWLPSLVSRIGARFQFNDELADKRAELSELNASLAATTAETDAIEPAAEAA</sequence>
<dbReference type="GO" id="GO:0003677">
    <property type="term" value="F:DNA binding"/>
    <property type="evidence" value="ECO:0007669"/>
    <property type="project" value="InterPro"/>
</dbReference>
<dbReference type="CDD" id="cd02440">
    <property type="entry name" value="AdoMet_MTases"/>
    <property type="match status" value="1"/>
</dbReference>
<dbReference type="GO" id="GO:0009307">
    <property type="term" value="P:DNA restriction-modification system"/>
    <property type="evidence" value="ECO:0007669"/>
    <property type="project" value="UniProtKB-KW"/>
</dbReference>
<proteinExistence type="inferred from homology"/>
<dbReference type="PROSITE" id="PS00092">
    <property type="entry name" value="N6_MTASE"/>
    <property type="match status" value="1"/>
</dbReference>
<accession>A0A2S6N0V2</accession>
<dbReference type="InterPro" id="IPR052933">
    <property type="entry name" value="DNA_Protect_Modify"/>
</dbReference>
<dbReference type="PANTHER" id="PTHR41313:SF1">
    <property type="entry name" value="DNA METHYLASE ADENINE-SPECIFIC DOMAIN-CONTAINING PROTEIN"/>
    <property type="match status" value="1"/>
</dbReference>
<dbReference type="InterPro" id="IPR029063">
    <property type="entry name" value="SAM-dependent_MTases_sf"/>
</dbReference>
<gene>
    <name evidence="5" type="ORF">CCR94_18145</name>
</gene>
<comment type="similarity">
    <text evidence="1">Belongs to the N(4)/N(6)-methyltransferase family.</text>
</comment>
<name>A0A2S6N0V2_9HYPH</name>
<dbReference type="SMART" id="SM00487">
    <property type="entry name" value="DEXDc"/>
    <property type="match status" value="1"/>
</dbReference>
<dbReference type="Gene3D" id="3.40.50.300">
    <property type="entry name" value="P-loop containing nucleotide triphosphate hydrolases"/>
    <property type="match status" value="2"/>
</dbReference>
<dbReference type="PANTHER" id="PTHR41313">
    <property type="entry name" value="ADENINE-SPECIFIC METHYLTRANSFERASE"/>
    <property type="match status" value="1"/>
</dbReference>
<dbReference type="InterPro" id="IPR002052">
    <property type="entry name" value="DNA_methylase_N6_adenine_CS"/>
</dbReference>
<dbReference type="EMBL" id="NHSJ01000112">
    <property type="protein sequence ID" value="PPQ28220.1"/>
    <property type="molecule type" value="Genomic_DNA"/>
</dbReference>
<dbReference type="PRINTS" id="PR00507">
    <property type="entry name" value="N12N6MTFRASE"/>
</dbReference>
<evidence type="ECO:0000313" key="6">
    <source>
        <dbReference type="Proteomes" id="UP000239089"/>
    </source>
</evidence>
<evidence type="ECO:0000256" key="1">
    <source>
        <dbReference type="ARBA" id="ARBA00006594"/>
    </source>
</evidence>
<dbReference type="Gene3D" id="3.40.50.150">
    <property type="entry name" value="Vaccinia Virus protein VP39"/>
    <property type="match status" value="1"/>
</dbReference>
<feature type="coiled-coil region" evidence="3">
    <location>
        <begin position="1480"/>
        <end position="1528"/>
    </location>
</feature>
<dbReference type="Proteomes" id="UP000239089">
    <property type="component" value="Unassembled WGS sequence"/>
</dbReference>
<dbReference type="RefSeq" id="WP_104509253.1">
    <property type="nucleotide sequence ID" value="NZ_JACIGC010000031.1"/>
</dbReference>
<keyword evidence="2" id="KW-0680">Restriction system</keyword>
<dbReference type="Pfam" id="PF02384">
    <property type="entry name" value="N6_Mtase"/>
    <property type="match status" value="1"/>
</dbReference>
<dbReference type="OrthoDB" id="9814088at2"/>
<protein>
    <submittedName>
        <fullName evidence="5">Lactate dehydrogenase</fullName>
    </submittedName>
</protein>
<keyword evidence="3" id="KW-0175">Coiled coil</keyword>
<evidence type="ECO:0000256" key="3">
    <source>
        <dbReference type="SAM" id="Coils"/>
    </source>
</evidence>
<dbReference type="SUPFAM" id="SSF53335">
    <property type="entry name" value="S-adenosyl-L-methionine-dependent methyltransferases"/>
    <property type="match status" value="1"/>
</dbReference>
<comment type="caution">
    <text evidence="5">The sequence shown here is derived from an EMBL/GenBank/DDBJ whole genome shotgun (WGS) entry which is preliminary data.</text>
</comment>